<dbReference type="EMBL" id="ML179425">
    <property type="protein sequence ID" value="THU88026.1"/>
    <property type="molecule type" value="Genomic_DNA"/>
</dbReference>
<dbReference type="Proteomes" id="UP000297245">
    <property type="component" value="Unassembled WGS sequence"/>
</dbReference>
<proteinExistence type="predicted"/>
<gene>
    <name evidence="1" type="ORF">K435DRAFT_803833</name>
</gene>
<evidence type="ECO:0000313" key="1">
    <source>
        <dbReference type="EMBL" id="THU88026.1"/>
    </source>
</evidence>
<keyword evidence="2" id="KW-1185">Reference proteome</keyword>
<evidence type="ECO:0000313" key="2">
    <source>
        <dbReference type="Proteomes" id="UP000297245"/>
    </source>
</evidence>
<organism evidence="1 2">
    <name type="scientific">Dendrothele bispora (strain CBS 962.96)</name>
    <dbReference type="NCBI Taxonomy" id="1314807"/>
    <lineage>
        <taxon>Eukaryota</taxon>
        <taxon>Fungi</taxon>
        <taxon>Dikarya</taxon>
        <taxon>Basidiomycota</taxon>
        <taxon>Agaricomycotina</taxon>
        <taxon>Agaricomycetes</taxon>
        <taxon>Agaricomycetidae</taxon>
        <taxon>Agaricales</taxon>
        <taxon>Agaricales incertae sedis</taxon>
        <taxon>Dendrothele</taxon>
    </lineage>
</organism>
<protein>
    <submittedName>
        <fullName evidence="1">Uncharacterized protein</fullName>
    </submittedName>
</protein>
<dbReference type="AlphaFoldDB" id="A0A4S8LG39"/>
<sequence>MSGNPLYARNMLNPLNMFRVASKIYRMSDLDNTGPVELSRLRSLIEVEKKIRPLAVLGYTPRKRHPRVNKHQCCQSTWRKPFWNVEACASLPGKVLLMDSMNGAKRHWVGN</sequence>
<reference evidence="1 2" key="1">
    <citation type="journal article" date="2019" name="Nat. Ecol. Evol.">
        <title>Megaphylogeny resolves global patterns of mushroom evolution.</title>
        <authorList>
            <person name="Varga T."/>
            <person name="Krizsan K."/>
            <person name="Foldi C."/>
            <person name="Dima B."/>
            <person name="Sanchez-Garcia M."/>
            <person name="Sanchez-Ramirez S."/>
            <person name="Szollosi G.J."/>
            <person name="Szarkandi J.G."/>
            <person name="Papp V."/>
            <person name="Albert L."/>
            <person name="Andreopoulos W."/>
            <person name="Angelini C."/>
            <person name="Antonin V."/>
            <person name="Barry K.W."/>
            <person name="Bougher N.L."/>
            <person name="Buchanan P."/>
            <person name="Buyck B."/>
            <person name="Bense V."/>
            <person name="Catcheside P."/>
            <person name="Chovatia M."/>
            <person name="Cooper J."/>
            <person name="Damon W."/>
            <person name="Desjardin D."/>
            <person name="Finy P."/>
            <person name="Geml J."/>
            <person name="Haridas S."/>
            <person name="Hughes K."/>
            <person name="Justo A."/>
            <person name="Karasinski D."/>
            <person name="Kautmanova I."/>
            <person name="Kiss B."/>
            <person name="Kocsube S."/>
            <person name="Kotiranta H."/>
            <person name="LaButti K.M."/>
            <person name="Lechner B.E."/>
            <person name="Liimatainen K."/>
            <person name="Lipzen A."/>
            <person name="Lukacs Z."/>
            <person name="Mihaltcheva S."/>
            <person name="Morgado L.N."/>
            <person name="Niskanen T."/>
            <person name="Noordeloos M.E."/>
            <person name="Ohm R.A."/>
            <person name="Ortiz-Santana B."/>
            <person name="Ovrebo C."/>
            <person name="Racz N."/>
            <person name="Riley R."/>
            <person name="Savchenko A."/>
            <person name="Shiryaev A."/>
            <person name="Soop K."/>
            <person name="Spirin V."/>
            <person name="Szebenyi C."/>
            <person name="Tomsovsky M."/>
            <person name="Tulloss R.E."/>
            <person name="Uehling J."/>
            <person name="Grigoriev I.V."/>
            <person name="Vagvolgyi C."/>
            <person name="Papp T."/>
            <person name="Martin F.M."/>
            <person name="Miettinen O."/>
            <person name="Hibbett D.S."/>
            <person name="Nagy L.G."/>
        </authorList>
    </citation>
    <scope>NUCLEOTIDE SEQUENCE [LARGE SCALE GENOMIC DNA]</scope>
    <source>
        <strain evidence="1 2">CBS 962.96</strain>
    </source>
</reference>
<name>A0A4S8LG39_DENBC</name>
<accession>A0A4S8LG39</accession>